<evidence type="ECO:0000256" key="1">
    <source>
        <dbReference type="ARBA" id="ARBA00001947"/>
    </source>
</evidence>
<reference evidence="9" key="1">
    <citation type="submission" date="2015-06" db="EMBL/GenBank/DDBJ databases">
        <authorList>
            <person name="Liu B."/>
            <person name="Wang J."/>
            <person name="Zhu Y."/>
            <person name="Liu G."/>
            <person name="Chen Q."/>
            <person name="Zheng C."/>
            <person name="Che J."/>
            <person name="Ge C."/>
            <person name="Shi H."/>
            <person name="Pan Z."/>
            <person name="Liu X."/>
        </authorList>
    </citation>
    <scope>NUCLEOTIDE SEQUENCE [LARGE SCALE GENOMIC DNA]</scope>
    <source>
        <strain evidence="9">DSM 16346</strain>
    </source>
</reference>
<comment type="cofactor">
    <cofactor evidence="1">
        <name>Zn(2+)</name>
        <dbReference type="ChEBI" id="CHEBI:29105"/>
    </cofactor>
</comment>
<feature type="domain" description="Peptidase M50" evidence="8">
    <location>
        <begin position="14"/>
        <end position="104"/>
    </location>
</feature>
<gene>
    <name evidence="9" type="ORF">AB986_08990</name>
</gene>
<evidence type="ECO:0000256" key="3">
    <source>
        <dbReference type="ARBA" id="ARBA00007931"/>
    </source>
</evidence>
<organism evidence="9 10">
    <name type="scientific">Guptibacillus hwajinpoensis</name>
    <dbReference type="NCBI Taxonomy" id="208199"/>
    <lineage>
        <taxon>Bacteria</taxon>
        <taxon>Bacillati</taxon>
        <taxon>Bacillota</taxon>
        <taxon>Bacilli</taxon>
        <taxon>Bacillales</taxon>
        <taxon>Guptibacillaceae</taxon>
        <taxon>Guptibacillus</taxon>
    </lineage>
</organism>
<dbReference type="GO" id="GO:0016020">
    <property type="term" value="C:membrane"/>
    <property type="evidence" value="ECO:0007669"/>
    <property type="project" value="UniProtKB-SubCell"/>
</dbReference>
<evidence type="ECO:0000256" key="6">
    <source>
        <dbReference type="ARBA" id="ARBA00023136"/>
    </source>
</evidence>
<keyword evidence="6 7" id="KW-0472">Membrane</keyword>
<accession>A0A0J6D4R9</accession>
<evidence type="ECO:0000256" key="5">
    <source>
        <dbReference type="ARBA" id="ARBA00022989"/>
    </source>
</evidence>
<evidence type="ECO:0000256" key="7">
    <source>
        <dbReference type="SAM" id="Phobius"/>
    </source>
</evidence>
<dbReference type="RefSeq" id="WP_048310499.1">
    <property type="nucleotide sequence ID" value="NZ_CP119526.1"/>
</dbReference>
<dbReference type="Proteomes" id="UP000035996">
    <property type="component" value="Unassembled WGS sequence"/>
</dbReference>
<feature type="transmembrane region" description="Helical" evidence="7">
    <location>
        <begin position="82"/>
        <end position="104"/>
    </location>
</feature>
<dbReference type="STRING" id="157733.AB986_08990"/>
<evidence type="ECO:0000259" key="8">
    <source>
        <dbReference type="Pfam" id="PF02163"/>
    </source>
</evidence>
<comment type="similarity">
    <text evidence="3">Belongs to the peptidase M50B family.</text>
</comment>
<dbReference type="PATRIC" id="fig|157733.3.peg.4089"/>
<dbReference type="InterPro" id="IPR008915">
    <property type="entry name" value="Peptidase_M50"/>
</dbReference>
<dbReference type="Pfam" id="PF02163">
    <property type="entry name" value="Peptidase_M50"/>
    <property type="match status" value="1"/>
</dbReference>
<keyword evidence="4 7" id="KW-0812">Transmembrane</keyword>
<proteinExistence type="inferred from homology"/>
<protein>
    <recommendedName>
        <fullName evidence="8">Peptidase M50 domain-containing protein</fullName>
    </recommendedName>
</protein>
<evidence type="ECO:0000313" key="9">
    <source>
        <dbReference type="EMBL" id="KMM39329.1"/>
    </source>
</evidence>
<feature type="transmembrane region" description="Helical" evidence="7">
    <location>
        <begin position="12"/>
        <end position="32"/>
    </location>
</feature>
<evidence type="ECO:0000256" key="2">
    <source>
        <dbReference type="ARBA" id="ARBA00004141"/>
    </source>
</evidence>
<dbReference type="EMBL" id="LELK01000001">
    <property type="protein sequence ID" value="KMM39329.1"/>
    <property type="molecule type" value="Genomic_DNA"/>
</dbReference>
<keyword evidence="10" id="KW-1185">Reference proteome</keyword>
<dbReference type="GO" id="GO:0006508">
    <property type="term" value="P:proteolysis"/>
    <property type="evidence" value="ECO:0007669"/>
    <property type="project" value="InterPro"/>
</dbReference>
<sequence>MFTFSDIPMFFVNFFIILPIVTFVHEAGHVLVARLFGGRIKFSIGTGKKIIDIGPLEIRKRYFMEGWCQYDKLSYNKTWAHVLIYFAGSGFNLILMLIINYLILTDVLPESLIFRQFVYFSFYFVFFSLMPYKNDDGKPSDGMAIYDVIRYGKAEDPID</sequence>
<name>A0A0J6D4R9_9BACL</name>
<keyword evidence="5 7" id="KW-1133">Transmembrane helix</keyword>
<evidence type="ECO:0000256" key="4">
    <source>
        <dbReference type="ARBA" id="ARBA00022692"/>
    </source>
</evidence>
<evidence type="ECO:0000313" key="10">
    <source>
        <dbReference type="Proteomes" id="UP000035996"/>
    </source>
</evidence>
<comment type="caution">
    <text evidence="9">The sequence shown here is derived from an EMBL/GenBank/DDBJ whole genome shotgun (WGS) entry which is preliminary data.</text>
</comment>
<comment type="subcellular location">
    <subcellularLocation>
        <location evidence="2">Membrane</location>
        <topology evidence="2">Multi-pass membrane protein</topology>
    </subcellularLocation>
</comment>
<feature type="transmembrane region" description="Helical" evidence="7">
    <location>
        <begin position="116"/>
        <end position="132"/>
    </location>
</feature>
<dbReference type="AlphaFoldDB" id="A0A0J6D4R9"/>